<dbReference type="SUPFAM" id="SSF56935">
    <property type="entry name" value="Porins"/>
    <property type="match status" value="1"/>
</dbReference>
<keyword evidence="3 11" id="KW-0813">Transport</keyword>
<evidence type="ECO:0000256" key="7">
    <source>
        <dbReference type="ARBA" id="ARBA00023077"/>
    </source>
</evidence>
<evidence type="ECO:0000259" key="14">
    <source>
        <dbReference type="Pfam" id="PF00593"/>
    </source>
</evidence>
<evidence type="ECO:0000256" key="12">
    <source>
        <dbReference type="RuleBase" id="RU003357"/>
    </source>
</evidence>
<evidence type="ECO:0000313" key="17">
    <source>
        <dbReference type="Proteomes" id="UP000009145"/>
    </source>
</evidence>
<evidence type="ECO:0000313" key="16">
    <source>
        <dbReference type="EMBL" id="AFJ03601.1"/>
    </source>
</evidence>
<organism evidence="16 17">
    <name type="scientific">Methylophaga frappieri (strain ATCC BAA-2434 / DSM 25690 / JAM7)</name>
    <dbReference type="NCBI Taxonomy" id="754477"/>
    <lineage>
        <taxon>Bacteria</taxon>
        <taxon>Pseudomonadati</taxon>
        <taxon>Pseudomonadota</taxon>
        <taxon>Gammaproteobacteria</taxon>
        <taxon>Thiotrichales</taxon>
        <taxon>Piscirickettsiaceae</taxon>
        <taxon>Methylophaga</taxon>
    </lineage>
</organism>
<dbReference type="InterPro" id="IPR039426">
    <property type="entry name" value="TonB-dep_rcpt-like"/>
</dbReference>
<dbReference type="STRING" id="754477.Q7C_2476"/>
<protein>
    <submittedName>
        <fullName evidence="16">TonB-dependent receptor, putative</fullName>
    </submittedName>
</protein>
<dbReference type="InterPro" id="IPR000531">
    <property type="entry name" value="Beta-barrel_TonB"/>
</dbReference>
<evidence type="ECO:0000259" key="15">
    <source>
        <dbReference type="Pfam" id="PF07715"/>
    </source>
</evidence>
<evidence type="ECO:0000256" key="5">
    <source>
        <dbReference type="ARBA" id="ARBA00022692"/>
    </source>
</evidence>
<dbReference type="RefSeq" id="WP_014705019.1">
    <property type="nucleotide sequence ID" value="NC_017856.1"/>
</dbReference>
<dbReference type="PANTHER" id="PTHR30069">
    <property type="entry name" value="TONB-DEPENDENT OUTER MEMBRANE RECEPTOR"/>
    <property type="match status" value="1"/>
</dbReference>
<comment type="similarity">
    <text evidence="2">Belongs to the TonB-dependent receptor family. Hemoglobin/haptoglobin binding protein subfamily.</text>
</comment>
<keyword evidence="6 13" id="KW-0732">Signal</keyword>
<keyword evidence="10 11" id="KW-0998">Cell outer membrane</keyword>
<dbReference type="InterPro" id="IPR037066">
    <property type="entry name" value="Plug_dom_sf"/>
</dbReference>
<name>I1YL08_METFJ</name>
<dbReference type="Gene3D" id="2.170.130.10">
    <property type="entry name" value="TonB-dependent receptor, plug domain"/>
    <property type="match status" value="1"/>
</dbReference>
<evidence type="ECO:0000256" key="10">
    <source>
        <dbReference type="ARBA" id="ARBA00023237"/>
    </source>
</evidence>
<dbReference type="GO" id="GO:0044718">
    <property type="term" value="P:siderophore transmembrane transport"/>
    <property type="evidence" value="ECO:0007669"/>
    <property type="project" value="TreeGrafter"/>
</dbReference>
<comment type="subcellular location">
    <subcellularLocation>
        <location evidence="1 11">Cell outer membrane</location>
        <topology evidence="1 11">Multi-pass membrane protein</topology>
    </subcellularLocation>
</comment>
<keyword evidence="5 11" id="KW-0812">Transmembrane</keyword>
<dbReference type="EMBL" id="CP003380">
    <property type="protein sequence ID" value="AFJ03601.1"/>
    <property type="molecule type" value="Genomic_DNA"/>
</dbReference>
<keyword evidence="17" id="KW-1185">Reference proteome</keyword>
<evidence type="ECO:0000256" key="8">
    <source>
        <dbReference type="ARBA" id="ARBA00023136"/>
    </source>
</evidence>
<dbReference type="CDD" id="cd01347">
    <property type="entry name" value="ligand_gated_channel"/>
    <property type="match status" value="1"/>
</dbReference>
<accession>I1YL08</accession>
<dbReference type="AlphaFoldDB" id="I1YL08"/>
<dbReference type="Proteomes" id="UP000009145">
    <property type="component" value="Chromosome"/>
</dbReference>
<evidence type="ECO:0000256" key="6">
    <source>
        <dbReference type="ARBA" id="ARBA00022729"/>
    </source>
</evidence>
<evidence type="ECO:0000256" key="13">
    <source>
        <dbReference type="SAM" id="SignalP"/>
    </source>
</evidence>
<feature type="chain" id="PRO_5003654059" evidence="13">
    <location>
        <begin position="23"/>
        <end position="646"/>
    </location>
</feature>
<dbReference type="PANTHER" id="PTHR30069:SF29">
    <property type="entry name" value="HEMOGLOBIN AND HEMOGLOBIN-HAPTOGLOBIN-BINDING PROTEIN 1-RELATED"/>
    <property type="match status" value="1"/>
</dbReference>
<evidence type="ECO:0000256" key="1">
    <source>
        <dbReference type="ARBA" id="ARBA00004571"/>
    </source>
</evidence>
<dbReference type="eggNOG" id="COG4206">
    <property type="taxonomic scope" value="Bacteria"/>
</dbReference>
<sequence precursor="true">MFIQRSLLGLMIGSALSGMANANTELDQIVVTATRTPTSLDQIGSAVSVITAEDIQQRQFITLSDALKDLPGMHVVASGNRGSQTSLFIRGSNSNHTLVLVDGIEMNDPSSPNGGFDFANFLLDDVQSIEVVRGSQSVLYGSDAIGGVVHVRTKSGSGKLQARAKAEIGTHSTHHEMLAVSGSVNDFSYALTGGFFESDGDSIATRKRLAPGSDRDDDGYQNGILSTRLGWQPTDKLNFDFSARLIETENDLDGGFDFSGNTAEDPDAINKSRQLFLGGSINGNFWQGAWRPTLSWQRSDIERKNRNDRIDPFGTLDRTDYRGQKNKLGLQNDLHLLDNHLITIGGEYETEKLTADGMTDFGGFIQTQQSSEEQSTRAFYIQDQIQLSDALTTTLGLRHDDPDSFGSETTYRATLSYQLSDQTRLRGGVGSGFKTPSLYELYGFTPSNFGSAYRGNPDLKPETSDNWEIGIDQQFWNQRLSTSLTYFQNDIDDLITTVFLPSFDSTSVNENEAELEGLEAEFSLAATDTLDVDVNYTYTRSVNEDDRQLLRRPRHKAGLLLTWQPSQPLVFTGNLQYVGPRKDVDGVGARINRGGYSVVHVTGSYQVNSQWRLFGRVENATDHNFEPAYGFQAAGVTAMIGTEIKL</sequence>
<evidence type="ECO:0000256" key="2">
    <source>
        <dbReference type="ARBA" id="ARBA00008143"/>
    </source>
</evidence>
<dbReference type="HOGENOM" id="CLU_008287_18_5_6"/>
<dbReference type="InterPro" id="IPR036942">
    <property type="entry name" value="Beta-barrel_TonB_sf"/>
</dbReference>
<dbReference type="Gene3D" id="2.40.170.20">
    <property type="entry name" value="TonB-dependent receptor, beta-barrel domain"/>
    <property type="match status" value="1"/>
</dbReference>
<feature type="domain" description="TonB-dependent receptor-like beta-barrel" evidence="14">
    <location>
        <begin position="215"/>
        <end position="619"/>
    </location>
</feature>
<dbReference type="GO" id="GO:0015344">
    <property type="term" value="F:siderophore uptake transmembrane transporter activity"/>
    <property type="evidence" value="ECO:0007669"/>
    <property type="project" value="TreeGrafter"/>
</dbReference>
<keyword evidence="9 16" id="KW-0675">Receptor</keyword>
<dbReference type="PATRIC" id="fig|754477.3.peg.2434"/>
<evidence type="ECO:0000256" key="4">
    <source>
        <dbReference type="ARBA" id="ARBA00022452"/>
    </source>
</evidence>
<feature type="signal peptide" evidence="13">
    <location>
        <begin position="1"/>
        <end position="22"/>
    </location>
</feature>
<dbReference type="PROSITE" id="PS52016">
    <property type="entry name" value="TONB_DEPENDENT_REC_3"/>
    <property type="match status" value="1"/>
</dbReference>
<evidence type="ECO:0000256" key="3">
    <source>
        <dbReference type="ARBA" id="ARBA00022448"/>
    </source>
</evidence>
<keyword evidence="7 12" id="KW-0798">TonB box</keyword>
<reference evidence="16 17" key="1">
    <citation type="journal article" date="2012" name="J. Bacteriol.">
        <title>Complete genome sequences of Methylophaga sp. strain JAM1 and Methylophaga sp. strain JAM7.</title>
        <authorList>
            <person name="Villeneuve C."/>
            <person name="Martineau C."/>
            <person name="Mauffrey F."/>
            <person name="Villemur R."/>
        </authorList>
    </citation>
    <scope>NUCLEOTIDE SEQUENCE [LARGE SCALE GENOMIC DNA]</scope>
    <source>
        <strain evidence="16 17">JAM7</strain>
    </source>
</reference>
<dbReference type="KEGG" id="mec:Q7C_2476"/>
<keyword evidence="4 11" id="KW-1134">Transmembrane beta strand</keyword>
<evidence type="ECO:0000256" key="11">
    <source>
        <dbReference type="PROSITE-ProRule" id="PRU01360"/>
    </source>
</evidence>
<proteinExistence type="inferred from homology"/>
<dbReference type="Pfam" id="PF07715">
    <property type="entry name" value="Plug"/>
    <property type="match status" value="1"/>
</dbReference>
<feature type="domain" description="TonB-dependent receptor plug" evidence="15">
    <location>
        <begin position="42"/>
        <end position="148"/>
    </location>
</feature>
<gene>
    <name evidence="16" type="ordered locus">Q7C_2476</name>
</gene>
<dbReference type="Pfam" id="PF00593">
    <property type="entry name" value="TonB_dep_Rec_b-barrel"/>
    <property type="match status" value="1"/>
</dbReference>
<dbReference type="InterPro" id="IPR012910">
    <property type="entry name" value="Plug_dom"/>
</dbReference>
<dbReference type="GO" id="GO:0009279">
    <property type="term" value="C:cell outer membrane"/>
    <property type="evidence" value="ECO:0007669"/>
    <property type="project" value="UniProtKB-SubCell"/>
</dbReference>
<keyword evidence="8 11" id="KW-0472">Membrane</keyword>
<evidence type="ECO:0000256" key="9">
    <source>
        <dbReference type="ARBA" id="ARBA00023170"/>
    </source>
</evidence>